<evidence type="ECO:0000313" key="3">
    <source>
        <dbReference type="Proteomes" id="UP000478836"/>
    </source>
</evidence>
<evidence type="ECO:0000313" key="2">
    <source>
        <dbReference type="EMBL" id="KAB1862342.1"/>
    </source>
</evidence>
<gene>
    <name evidence="2" type="ORF">F6A08_15030</name>
</gene>
<dbReference type="EMBL" id="WAAO01000003">
    <property type="protein sequence ID" value="KAB1862342.1"/>
    <property type="molecule type" value="Genomic_DNA"/>
</dbReference>
<comment type="caution">
    <text evidence="2">The sequence shown here is derived from an EMBL/GenBank/DDBJ whole genome shotgun (WGS) entry which is preliminary data.</text>
</comment>
<sequence length="268" mass="29271">MSAPDGHAHSDPDAHSAEEILGAAAAWVWFPRGSLHEREELLLVRDPERFGGGVRASQVDSALDAPTVVDHALARTRAWGAARFTFWTNPADRPDLEDELRRRGAEHVDTVAVFARPVDGADIDLSADVTVEVVRTLEQVREVDAVNVPVWQQQPLDEEGLRTEFAEVAAALQAREGFRVLGRIGGRAVSTAGCTIDEGFVRLWGASTLESDRGRGAYRAVLAERLRRSGEWGARTALVKGRVSTSAPILARAGFTHYGDERAYRLTL</sequence>
<keyword evidence="3" id="KW-1185">Reference proteome</keyword>
<feature type="domain" description="N-acetyltransferase" evidence="1">
    <location>
        <begin position="135"/>
        <end position="268"/>
    </location>
</feature>
<dbReference type="InterPro" id="IPR000182">
    <property type="entry name" value="GNAT_dom"/>
</dbReference>
<reference evidence="3" key="1">
    <citation type="submission" date="2019-09" db="EMBL/GenBank/DDBJ databases">
        <title>Whole genome sequencing of Microbacterium maritypicum.</title>
        <authorList>
            <person name="Lenchi N."/>
        </authorList>
    </citation>
    <scope>NUCLEOTIDE SEQUENCE [LARGE SCALE GENOMIC DNA]</scope>
    <source>
        <strain evidence="3">G1</strain>
    </source>
</reference>
<dbReference type="SUPFAM" id="SSF55729">
    <property type="entry name" value="Acyl-CoA N-acyltransferases (Nat)"/>
    <property type="match status" value="1"/>
</dbReference>
<dbReference type="RefSeq" id="WP_151459878.1">
    <property type="nucleotide sequence ID" value="NZ_WAAO01000003.1"/>
</dbReference>
<dbReference type="InterPro" id="IPR016181">
    <property type="entry name" value="Acyl_CoA_acyltransferase"/>
</dbReference>
<dbReference type="GeneID" id="77477780"/>
<accession>A0ABQ6V317</accession>
<dbReference type="Gene3D" id="3.40.630.30">
    <property type="match status" value="1"/>
</dbReference>
<protein>
    <recommendedName>
        <fullName evidence="1">N-acetyltransferase domain-containing protein</fullName>
    </recommendedName>
</protein>
<proteinExistence type="predicted"/>
<dbReference type="Proteomes" id="UP000478836">
    <property type="component" value="Unassembled WGS sequence"/>
</dbReference>
<evidence type="ECO:0000259" key="1">
    <source>
        <dbReference type="PROSITE" id="PS51186"/>
    </source>
</evidence>
<name>A0ABQ6V317_9MICO</name>
<organism evidence="2 3">
    <name type="scientific">Microbacterium algeriense</name>
    <dbReference type="NCBI Taxonomy" id="2615184"/>
    <lineage>
        <taxon>Bacteria</taxon>
        <taxon>Bacillati</taxon>
        <taxon>Actinomycetota</taxon>
        <taxon>Actinomycetes</taxon>
        <taxon>Micrococcales</taxon>
        <taxon>Microbacteriaceae</taxon>
        <taxon>Microbacterium</taxon>
    </lineage>
</organism>
<dbReference type="PROSITE" id="PS51186">
    <property type="entry name" value="GNAT"/>
    <property type="match status" value="1"/>
</dbReference>